<dbReference type="OrthoDB" id="8432779at2"/>
<comment type="caution">
    <text evidence="3">The sequence shown here is derived from an EMBL/GenBank/DDBJ whole genome shotgun (WGS) entry which is preliminary data.</text>
</comment>
<evidence type="ECO:0000313" key="4">
    <source>
        <dbReference type="Proteomes" id="UP000290218"/>
    </source>
</evidence>
<evidence type="ECO:0000256" key="1">
    <source>
        <dbReference type="SAM" id="MobiDB-lite"/>
    </source>
</evidence>
<reference evidence="3 4" key="1">
    <citation type="submission" date="2019-01" db="EMBL/GenBank/DDBJ databases">
        <title>Lacunisphaera sp. strain TWA-58.</title>
        <authorList>
            <person name="Chen W.-M."/>
        </authorList>
    </citation>
    <scope>NUCLEOTIDE SEQUENCE [LARGE SCALE GENOMIC DNA]</scope>
    <source>
        <strain evidence="3 4">TWA-58</strain>
    </source>
</reference>
<feature type="region of interest" description="Disordered" evidence="1">
    <location>
        <begin position="123"/>
        <end position="148"/>
    </location>
</feature>
<proteinExistence type="predicted"/>
<keyword evidence="2" id="KW-0732">Signal</keyword>
<evidence type="ECO:0000256" key="2">
    <source>
        <dbReference type="SAM" id="SignalP"/>
    </source>
</evidence>
<accession>A0A4Q1C7T1</accession>
<organism evidence="3 4">
    <name type="scientific">Oleiharenicola lentus</name>
    <dbReference type="NCBI Taxonomy" id="2508720"/>
    <lineage>
        <taxon>Bacteria</taxon>
        <taxon>Pseudomonadati</taxon>
        <taxon>Verrucomicrobiota</taxon>
        <taxon>Opitutia</taxon>
        <taxon>Opitutales</taxon>
        <taxon>Opitutaceae</taxon>
        <taxon>Oleiharenicola</taxon>
    </lineage>
</organism>
<name>A0A4Q1C7T1_9BACT</name>
<sequence length="466" mass="50567">MRPKTLLTGLLALAAVQILSLPAAAQMGRRFPSEKKIVTDPVTGTPLTFLTSTPAGDSKIYPTHPQWTADGQWVIFRSNRVRGQAMAVNEQTGDLVQVTETGYVGALCIAQKSMRLFFLRPANHTSPDAYPRPPRPGEPRGERPPPQPMQVVAVDLARLFADSAANKLQPAASYETVFGTISPDLGQGGELALDANEDYVYFRLTKEAAAKLLPPDTKIADTFGPRNMGAGPSGVGKFNLATGEASPVVAVPFQVGHVQSNPWKAGEIVFCWETGGKSPQRTWTVMADGTGLRKLYPEAPYDWVTHEAVISPDEVAIAIMGHRKVGTDDAWGPSGSRLHATGLAIINLRNDHFYLAGQTKSGSGLWHVHGSPDGRWAVGDDFARSLYLIDRRTNEMMLLTAGHKDTAADHIHPTFHPDGTRIQIQSAMLSEDNRSMNICIVPVPKDWLARTYSENVHPSKSDGGKP</sequence>
<dbReference type="EMBL" id="SDHX01000001">
    <property type="protein sequence ID" value="RXK54984.1"/>
    <property type="molecule type" value="Genomic_DNA"/>
</dbReference>
<feature type="chain" id="PRO_5020359051" description="Oligogalacturonate lyase domain-containing protein" evidence="2">
    <location>
        <begin position="26"/>
        <end position="466"/>
    </location>
</feature>
<evidence type="ECO:0008006" key="5">
    <source>
        <dbReference type="Google" id="ProtNLM"/>
    </source>
</evidence>
<dbReference type="Proteomes" id="UP000290218">
    <property type="component" value="Unassembled WGS sequence"/>
</dbReference>
<dbReference type="SUPFAM" id="SSF82171">
    <property type="entry name" value="DPP6 N-terminal domain-like"/>
    <property type="match status" value="1"/>
</dbReference>
<dbReference type="InterPro" id="IPR015943">
    <property type="entry name" value="WD40/YVTN_repeat-like_dom_sf"/>
</dbReference>
<feature type="signal peptide" evidence="2">
    <location>
        <begin position="1"/>
        <end position="25"/>
    </location>
</feature>
<dbReference type="RefSeq" id="WP_129046350.1">
    <property type="nucleotide sequence ID" value="NZ_SDHX01000001.1"/>
</dbReference>
<evidence type="ECO:0000313" key="3">
    <source>
        <dbReference type="EMBL" id="RXK54984.1"/>
    </source>
</evidence>
<keyword evidence="4" id="KW-1185">Reference proteome</keyword>
<gene>
    <name evidence="3" type="ORF">ESB00_03540</name>
</gene>
<dbReference type="AlphaFoldDB" id="A0A4Q1C7T1"/>
<dbReference type="Gene3D" id="2.130.10.10">
    <property type="entry name" value="YVTN repeat-like/Quinoprotein amine dehydrogenase"/>
    <property type="match status" value="2"/>
</dbReference>
<protein>
    <recommendedName>
        <fullName evidence="5">Oligogalacturonate lyase domain-containing protein</fullName>
    </recommendedName>
</protein>